<feature type="compositionally biased region" description="Low complexity" evidence="1">
    <location>
        <begin position="342"/>
        <end position="351"/>
    </location>
</feature>
<reference evidence="2 3" key="1">
    <citation type="journal article" date="2015" name="Sci. Rep.">
        <title>Genome of the facultative scuticociliatosis pathogen Pseudocohnilembus persalinus provides insight into its virulence through horizontal gene transfer.</title>
        <authorList>
            <person name="Xiong J."/>
            <person name="Wang G."/>
            <person name="Cheng J."/>
            <person name="Tian M."/>
            <person name="Pan X."/>
            <person name="Warren A."/>
            <person name="Jiang C."/>
            <person name="Yuan D."/>
            <person name="Miao W."/>
        </authorList>
    </citation>
    <scope>NUCLEOTIDE SEQUENCE [LARGE SCALE GENOMIC DNA]</scope>
    <source>
        <strain evidence="2">36N120E</strain>
    </source>
</reference>
<accession>A0A0V0QVW2</accession>
<keyword evidence="3" id="KW-1185">Reference proteome</keyword>
<sequence>MHFQIQTLKNPSNQEITQKIQNTNLKQEILHFFNSGILKKISIQLKQQHLKQQFLSQKNENFIILIFLLILKYNYPSFFQKEILFNNQDKQKIDDLLSKTYIEIFSKIPTNSKEIVINHVIFANIKLVENDENNYSNGEEIDEELKQIQTEEEIKENLRQKFFQFTHLVIFKILGIFVSNPYIKENCNRIFNQIDKELEYKKEYEKKRIQKEEFKLIPLLPFLPKKVINHPLKTSEDPENFYILLKKFLEEKQIEQTKPYEKKITEQQKKQEEEKKLIKNDIFKYYNVQADHQERKLLTEMKENQFQNKYFREMVEFQIVLDKTRQKFKKNQEEKNQKQEKSNLNNEQQNQDENKSQNAIKNTDNLVLKFVEKFMPNQENNQKNDNNNNMNTNHNDNLKNK</sequence>
<dbReference type="InParanoid" id="A0A0V0QVW2"/>
<gene>
    <name evidence="2" type="ORF">PPERSA_10421</name>
</gene>
<name>A0A0V0QVW2_PSEPJ</name>
<feature type="compositionally biased region" description="Low complexity" evidence="1">
    <location>
        <begin position="377"/>
        <end position="395"/>
    </location>
</feature>
<proteinExistence type="predicted"/>
<evidence type="ECO:0000313" key="3">
    <source>
        <dbReference type="Proteomes" id="UP000054937"/>
    </source>
</evidence>
<feature type="compositionally biased region" description="Basic and acidic residues" evidence="1">
    <location>
        <begin position="328"/>
        <end position="341"/>
    </location>
</feature>
<comment type="caution">
    <text evidence="2">The sequence shown here is derived from an EMBL/GenBank/DDBJ whole genome shotgun (WGS) entry which is preliminary data.</text>
</comment>
<organism evidence="2 3">
    <name type="scientific">Pseudocohnilembus persalinus</name>
    <name type="common">Ciliate</name>
    <dbReference type="NCBI Taxonomy" id="266149"/>
    <lineage>
        <taxon>Eukaryota</taxon>
        <taxon>Sar</taxon>
        <taxon>Alveolata</taxon>
        <taxon>Ciliophora</taxon>
        <taxon>Intramacronucleata</taxon>
        <taxon>Oligohymenophorea</taxon>
        <taxon>Scuticociliatia</taxon>
        <taxon>Philasterida</taxon>
        <taxon>Pseudocohnilembidae</taxon>
        <taxon>Pseudocohnilembus</taxon>
    </lineage>
</organism>
<feature type="region of interest" description="Disordered" evidence="1">
    <location>
        <begin position="377"/>
        <end position="401"/>
    </location>
</feature>
<evidence type="ECO:0000256" key="1">
    <source>
        <dbReference type="SAM" id="MobiDB-lite"/>
    </source>
</evidence>
<evidence type="ECO:0000313" key="2">
    <source>
        <dbReference type="EMBL" id="KRX06563.1"/>
    </source>
</evidence>
<protein>
    <submittedName>
        <fullName evidence="2">Uncharacterized protein</fullName>
    </submittedName>
</protein>
<dbReference type="Proteomes" id="UP000054937">
    <property type="component" value="Unassembled WGS sequence"/>
</dbReference>
<feature type="region of interest" description="Disordered" evidence="1">
    <location>
        <begin position="328"/>
        <end position="361"/>
    </location>
</feature>
<dbReference type="EMBL" id="LDAU01000095">
    <property type="protein sequence ID" value="KRX06563.1"/>
    <property type="molecule type" value="Genomic_DNA"/>
</dbReference>
<dbReference type="AlphaFoldDB" id="A0A0V0QVW2"/>